<feature type="coiled-coil region" evidence="2">
    <location>
        <begin position="180"/>
        <end position="235"/>
    </location>
</feature>
<accession>A0A1Y1IJW7</accession>
<feature type="compositionally biased region" description="Low complexity" evidence="3">
    <location>
        <begin position="457"/>
        <end position="474"/>
    </location>
</feature>
<evidence type="ECO:0000313" key="5">
    <source>
        <dbReference type="Proteomes" id="UP000054558"/>
    </source>
</evidence>
<dbReference type="PANTHER" id="PTHR16127">
    <property type="entry name" value="TAXILIN"/>
    <property type="match status" value="1"/>
</dbReference>
<dbReference type="Proteomes" id="UP000054558">
    <property type="component" value="Unassembled WGS sequence"/>
</dbReference>
<gene>
    <name evidence="4" type="ORF">KFL_007150010</name>
</gene>
<dbReference type="EMBL" id="DF237664">
    <property type="protein sequence ID" value="GAQ91023.1"/>
    <property type="molecule type" value="Genomic_DNA"/>
</dbReference>
<protein>
    <recommendedName>
        <fullName evidence="6">Alpha-taxilin</fullName>
    </recommendedName>
</protein>
<feature type="compositionally biased region" description="Acidic residues" evidence="3">
    <location>
        <begin position="75"/>
        <end position="87"/>
    </location>
</feature>
<comment type="similarity">
    <text evidence="1">Belongs to the taxilin family.</text>
</comment>
<feature type="region of interest" description="Disordered" evidence="3">
    <location>
        <begin position="1"/>
        <end position="113"/>
    </location>
</feature>
<feature type="coiled-coil region" evidence="2">
    <location>
        <begin position="311"/>
        <end position="338"/>
    </location>
</feature>
<dbReference type="InterPro" id="IPR026183">
    <property type="entry name" value="Taxilin_fam"/>
</dbReference>
<name>A0A1Y1IJW7_KLENI</name>
<dbReference type="Pfam" id="PF09728">
    <property type="entry name" value="Taxilin"/>
    <property type="match status" value="1"/>
</dbReference>
<evidence type="ECO:0008006" key="6">
    <source>
        <dbReference type="Google" id="ProtNLM"/>
    </source>
</evidence>
<dbReference type="OrthoDB" id="425555at2759"/>
<organism evidence="4 5">
    <name type="scientific">Klebsormidium nitens</name>
    <name type="common">Green alga</name>
    <name type="synonym">Ulothrix nitens</name>
    <dbReference type="NCBI Taxonomy" id="105231"/>
    <lineage>
        <taxon>Eukaryota</taxon>
        <taxon>Viridiplantae</taxon>
        <taxon>Streptophyta</taxon>
        <taxon>Klebsormidiophyceae</taxon>
        <taxon>Klebsormidiales</taxon>
        <taxon>Klebsormidiaceae</taxon>
        <taxon>Klebsormidium</taxon>
    </lineage>
</organism>
<keyword evidence="2" id="KW-0175">Coiled coil</keyword>
<feature type="region of interest" description="Disordered" evidence="3">
    <location>
        <begin position="444"/>
        <end position="474"/>
    </location>
</feature>
<evidence type="ECO:0000313" key="4">
    <source>
        <dbReference type="EMBL" id="GAQ91023.1"/>
    </source>
</evidence>
<dbReference type="AlphaFoldDB" id="A0A1Y1IJW7"/>
<dbReference type="OMA" id="NCQEIDF"/>
<dbReference type="GO" id="GO:0019905">
    <property type="term" value="F:syntaxin binding"/>
    <property type="evidence" value="ECO:0007669"/>
    <property type="project" value="InterPro"/>
</dbReference>
<dbReference type="PANTHER" id="PTHR16127:SF13">
    <property type="entry name" value="GH01188P"/>
    <property type="match status" value="1"/>
</dbReference>
<dbReference type="STRING" id="105231.A0A1Y1IJW7"/>
<evidence type="ECO:0000256" key="3">
    <source>
        <dbReference type="SAM" id="MobiDB-lite"/>
    </source>
</evidence>
<evidence type="ECO:0000256" key="1">
    <source>
        <dbReference type="ARBA" id="ARBA00009550"/>
    </source>
</evidence>
<evidence type="ECO:0000256" key="2">
    <source>
        <dbReference type="SAM" id="Coils"/>
    </source>
</evidence>
<feature type="compositionally biased region" description="Polar residues" evidence="3">
    <location>
        <begin position="50"/>
        <end position="69"/>
    </location>
</feature>
<keyword evidence="5" id="KW-1185">Reference proteome</keyword>
<sequence>MAGPAVASPEPAQVGTRVSKREQAGLATMPLDISLPRGHASEPNGHSPGTPLSNGNSLRTRSREQSPTTYHDAVEDSGIEYVDDDNSSDSGSVASIEHDQGEEGGAGTAGTHPLHGLLESKIAELESSTSGKLDEEGKGIAKARKRQVRDFRALVEATDRTPDEKLRVLNGKFMQQLNETRALERELMAIRKKCEQLHKEKDTVVSDLVKEQSMKQKLESLCRELQRQNKMVQEDSKRVASDEQNKRQELSTKFHNTIKEITSKLEDQGDERLRQLKENEMLREKLKHFTQQYELREQHFAHQLRTKALEQQLVEAKLKQQQEMAAQEETKVRMYTEQINALLKTEAELRGQLAMYGDKFEQFQDTLTKSNEVFATFKKEMEKMSKTIKKLEKENAGLRDKGQKSDLAVVDLAEEREKWKKQAETLRAQKEKLESLCRSLQMERKNALASGNSKPQASAPAPAGKTAAGAESSS</sequence>
<proteinExistence type="inferred from homology"/>
<reference evidence="4 5" key="1">
    <citation type="journal article" date="2014" name="Nat. Commun.">
        <title>Klebsormidium flaccidum genome reveals primary factors for plant terrestrial adaptation.</title>
        <authorList>
            <person name="Hori K."/>
            <person name="Maruyama F."/>
            <person name="Fujisawa T."/>
            <person name="Togashi T."/>
            <person name="Yamamoto N."/>
            <person name="Seo M."/>
            <person name="Sato S."/>
            <person name="Yamada T."/>
            <person name="Mori H."/>
            <person name="Tajima N."/>
            <person name="Moriyama T."/>
            <person name="Ikeuchi M."/>
            <person name="Watanabe M."/>
            <person name="Wada H."/>
            <person name="Kobayashi K."/>
            <person name="Saito M."/>
            <person name="Masuda T."/>
            <person name="Sasaki-Sekimoto Y."/>
            <person name="Mashiguchi K."/>
            <person name="Awai K."/>
            <person name="Shimojima M."/>
            <person name="Masuda S."/>
            <person name="Iwai M."/>
            <person name="Nobusawa T."/>
            <person name="Narise T."/>
            <person name="Kondo S."/>
            <person name="Saito H."/>
            <person name="Sato R."/>
            <person name="Murakawa M."/>
            <person name="Ihara Y."/>
            <person name="Oshima-Yamada Y."/>
            <person name="Ohtaka K."/>
            <person name="Satoh M."/>
            <person name="Sonobe K."/>
            <person name="Ishii M."/>
            <person name="Ohtani R."/>
            <person name="Kanamori-Sato M."/>
            <person name="Honoki R."/>
            <person name="Miyazaki D."/>
            <person name="Mochizuki H."/>
            <person name="Umetsu J."/>
            <person name="Higashi K."/>
            <person name="Shibata D."/>
            <person name="Kamiya Y."/>
            <person name="Sato N."/>
            <person name="Nakamura Y."/>
            <person name="Tabata S."/>
            <person name="Ida S."/>
            <person name="Kurokawa K."/>
            <person name="Ohta H."/>
        </authorList>
    </citation>
    <scope>NUCLEOTIDE SEQUENCE [LARGE SCALE GENOMIC DNA]</scope>
    <source>
        <strain evidence="4 5">NIES-2285</strain>
    </source>
</reference>